<evidence type="ECO:0000256" key="1">
    <source>
        <dbReference type="SAM" id="SignalP"/>
    </source>
</evidence>
<organism evidence="2 3">
    <name type="scientific">Drosophila lebanonensis</name>
    <name type="common">Fruit fly</name>
    <name type="synonym">Scaptodrosophila lebanonensis</name>
    <dbReference type="NCBI Taxonomy" id="7225"/>
    <lineage>
        <taxon>Eukaryota</taxon>
        <taxon>Metazoa</taxon>
        <taxon>Ecdysozoa</taxon>
        <taxon>Arthropoda</taxon>
        <taxon>Hexapoda</taxon>
        <taxon>Insecta</taxon>
        <taxon>Pterygota</taxon>
        <taxon>Neoptera</taxon>
        <taxon>Endopterygota</taxon>
        <taxon>Diptera</taxon>
        <taxon>Brachycera</taxon>
        <taxon>Muscomorpha</taxon>
        <taxon>Ephydroidea</taxon>
        <taxon>Drosophilidae</taxon>
        <taxon>Scaptodrosophila</taxon>
    </lineage>
</organism>
<gene>
    <name evidence="3" type="primary">LOC115626290</name>
</gene>
<keyword evidence="1" id="KW-0732">Signal</keyword>
<protein>
    <submittedName>
        <fullName evidence="3">Uncharacterized protein LOC115626290</fullName>
    </submittedName>
</protein>
<dbReference type="AlphaFoldDB" id="A0A6J2TPN8"/>
<name>A0A6J2TPN8_DROLE</name>
<reference evidence="3" key="1">
    <citation type="submission" date="2025-08" db="UniProtKB">
        <authorList>
            <consortium name="RefSeq"/>
        </authorList>
    </citation>
    <scope>IDENTIFICATION</scope>
    <source>
        <strain evidence="3">11010-0011.00</strain>
        <tissue evidence="3">Whole body</tissue>
    </source>
</reference>
<feature type="signal peptide" evidence="1">
    <location>
        <begin position="1"/>
        <end position="30"/>
    </location>
</feature>
<proteinExistence type="predicted"/>
<keyword evidence="2" id="KW-1185">Reference proteome</keyword>
<dbReference type="OrthoDB" id="7842313at2759"/>
<evidence type="ECO:0000313" key="3">
    <source>
        <dbReference type="RefSeq" id="XP_030377475.1"/>
    </source>
</evidence>
<evidence type="ECO:0000313" key="2">
    <source>
        <dbReference type="Proteomes" id="UP000504634"/>
    </source>
</evidence>
<accession>A0A6J2TPN8</accession>
<sequence>MAKSSNTLLFFPPLLLLLLLLLTRPQPLKSHAEVSASAFNQNQNQQQNWAHLLPINYYSALNHQYYMRFRRQAQAPHSYPNRRLYAFEYARYV</sequence>
<dbReference type="RefSeq" id="XP_030377475.1">
    <property type="nucleotide sequence ID" value="XM_030521615.1"/>
</dbReference>
<dbReference type="GeneID" id="115626290"/>
<dbReference type="Proteomes" id="UP000504634">
    <property type="component" value="Unplaced"/>
</dbReference>
<feature type="chain" id="PRO_5026868777" evidence="1">
    <location>
        <begin position="31"/>
        <end position="93"/>
    </location>
</feature>